<dbReference type="FunFam" id="3.40.50.720:FF:000084">
    <property type="entry name" value="Short-chain dehydrogenase reductase"/>
    <property type="match status" value="1"/>
</dbReference>
<keyword evidence="2" id="KW-0560">Oxidoreductase</keyword>
<evidence type="ECO:0000313" key="3">
    <source>
        <dbReference type="EMBL" id="ATG52000.1"/>
    </source>
</evidence>
<protein>
    <submittedName>
        <fullName evidence="3">Ketoacyl reductase</fullName>
    </submittedName>
</protein>
<dbReference type="GO" id="GO:0032787">
    <property type="term" value="P:monocarboxylic acid metabolic process"/>
    <property type="evidence" value="ECO:0007669"/>
    <property type="project" value="UniProtKB-ARBA"/>
</dbReference>
<reference evidence="4" key="1">
    <citation type="submission" date="2017-09" db="EMBL/GenBank/DDBJ databases">
        <title>Brachybacterium sp. VM2412.</title>
        <authorList>
            <person name="Tak E.J."/>
            <person name="Bae J.-W."/>
        </authorList>
    </citation>
    <scope>NUCLEOTIDE SEQUENCE [LARGE SCALE GENOMIC DNA]</scope>
    <source>
        <strain evidence="4">VM2412</strain>
    </source>
</reference>
<dbReference type="PRINTS" id="PR00080">
    <property type="entry name" value="SDRFAMILY"/>
</dbReference>
<gene>
    <name evidence="3" type="ORF">CFK38_11060</name>
</gene>
<dbReference type="PROSITE" id="PS00061">
    <property type="entry name" value="ADH_SHORT"/>
    <property type="match status" value="1"/>
</dbReference>
<dbReference type="Proteomes" id="UP000218165">
    <property type="component" value="Chromosome"/>
</dbReference>
<keyword evidence="4" id="KW-1185">Reference proteome</keyword>
<dbReference type="InterPro" id="IPR036291">
    <property type="entry name" value="NAD(P)-bd_dom_sf"/>
</dbReference>
<dbReference type="CDD" id="cd05233">
    <property type="entry name" value="SDR_c"/>
    <property type="match status" value="1"/>
</dbReference>
<dbReference type="Gene3D" id="3.40.50.720">
    <property type="entry name" value="NAD(P)-binding Rossmann-like Domain"/>
    <property type="match status" value="1"/>
</dbReference>
<dbReference type="Pfam" id="PF13561">
    <property type="entry name" value="adh_short_C2"/>
    <property type="match status" value="1"/>
</dbReference>
<dbReference type="InterPro" id="IPR002347">
    <property type="entry name" value="SDR_fam"/>
</dbReference>
<proteinExistence type="inferred from homology"/>
<dbReference type="EMBL" id="CP023563">
    <property type="protein sequence ID" value="ATG52000.1"/>
    <property type="molecule type" value="Genomic_DNA"/>
</dbReference>
<dbReference type="InterPro" id="IPR020904">
    <property type="entry name" value="Sc_DH/Rdtase_CS"/>
</dbReference>
<dbReference type="PANTHER" id="PTHR42879">
    <property type="entry name" value="3-OXOACYL-(ACYL-CARRIER-PROTEIN) REDUCTASE"/>
    <property type="match status" value="1"/>
</dbReference>
<dbReference type="SUPFAM" id="SSF51735">
    <property type="entry name" value="NAD(P)-binding Rossmann-fold domains"/>
    <property type="match status" value="1"/>
</dbReference>
<dbReference type="KEGG" id="brz:CFK38_11060"/>
<evidence type="ECO:0000256" key="1">
    <source>
        <dbReference type="ARBA" id="ARBA00006484"/>
    </source>
</evidence>
<evidence type="ECO:0000313" key="4">
    <source>
        <dbReference type="Proteomes" id="UP000218165"/>
    </source>
</evidence>
<dbReference type="RefSeq" id="WP_096803118.1">
    <property type="nucleotide sequence ID" value="NZ_CP023563.1"/>
</dbReference>
<sequence>MDLRIRGKKALITGADSGIGWHSAQELLHEGVTVFVTDREASSLARSAAALEAPEGQLFHHAADITRREEITELGEAVQEEIGDIDILIHAAGITGAQGLFHEIDDEGWVDTLSTDLLGAVRITREFLPALRRGQWGRLIFLASEDAVQPYDDELPYCASKAGVLALAKGLSRTYAREGLLVNAVSPAFIHTPMTDAMMDKRSAQLGVDREQAIRSFLDEERPHLALKRRGEPEEVAAVIAFLCSDRASFITGSNYRVDGGSVATV</sequence>
<dbReference type="GO" id="GO:0016491">
    <property type="term" value="F:oxidoreductase activity"/>
    <property type="evidence" value="ECO:0007669"/>
    <property type="project" value="UniProtKB-KW"/>
</dbReference>
<name>A0A291GPH8_9MICO</name>
<evidence type="ECO:0000256" key="2">
    <source>
        <dbReference type="ARBA" id="ARBA00023002"/>
    </source>
</evidence>
<accession>A0A291GPH8</accession>
<dbReference type="PRINTS" id="PR00081">
    <property type="entry name" value="GDHRDH"/>
</dbReference>
<dbReference type="OrthoDB" id="9793325at2"/>
<dbReference type="InterPro" id="IPR050259">
    <property type="entry name" value="SDR"/>
</dbReference>
<comment type="similarity">
    <text evidence="1">Belongs to the short-chain dehydrogenases/reductases (SDR) family.</text>
</comment>
<dbReference type="AlphaFoldDB" id="A0A291GPH8"/>
<organism evidence="3 4">
    <name type="scientific">Brachybacterium vulturis</name>
    <dbReference type="NCBI Taxonomy" id="2017484"/>
    <lineage>
        <taxon>Bacteria</taxon>
        <taxon>Bacillati</taxon>
        <taxon>Actinomycetota</taxon>
        <taxon>Actinomycetes</taxon>
        <taxon>Micrococcales</taxon>
        <taxon>Dermabacteraceae</taxon>
        <taxon>Brachybacterium</taxon>
    </lineage>
</organism>